<evidence type="ECO:0000256" key="1">
    <source>
        <dbReference type="ARBA" id="ARBA00022801"/>
    </source>
</evidence>
<gene>
    <name evidence="3" type="ORF">DEP91_07100</name>
</gene>
<comment type="caution">
    <text evidence="3">The sequence shown here is derived from an EMBL/GenBank/DDBJ whole genome shotgun (WGS) entry which is preliminary data.</text>
</comment>
<dbReference type="GO" id="GO:0004190">
    <property type="term" value="F:aspartic-type endopeptidase activity"/>
    <property type="evidence" value="ECO:0007669"/>
    <property type="project" value="InterPro"/>
</dbReference>
<dbReference type="PROSITE" id="PS50175">
    <property type="entry name" value="ASP_PROT_RETROV"/>
    <property type="match status" value="1"/>
</dbReference>
<evidence type="ECO:0000313" key="4">
    <source>
        <dbReference type="Proteomes" id="UP000262699"/>
    </source>
</evidence>
<protein>
    <recommendedName>
        <fullName evidence="2">Peptidase A2 domain-containing protein</fullName>
    </recommendedName>
</protein>
<dbReference type="InterPro" id="IPR021109">
    <property type="entry name" value="Peptidase_aspartic_dom_sf"/>
</dbReference>
<dbReference type="Gene3D" id="2.40.70.10">
    <property type="entry name" value="Acid Proteases"/>
    <property type="match status" value="2"/>
</dbReference>
<sequence length="301" mass="31879">MQDAAETVSLRLRLPNPDERRWITFEAPDRHILFSAAINGKAVTVLLDNGADRTLIDRGTASRLALKIRGNGLAAVTSAMTTIETMATETVTIEIPRALRVEGPMVASNLAPIARALGRPVDVVLGCEVLDEVAVMIDPSAKRMAFHTGASARPEAGTTRVPIDDGGMVSATLNGPSVRLKLDLGFNGVVRLSENAWRRSVRDGVPTGTGSQTTADGRTRMTSSVLAALRIGAVNVPRATVLDGYVPAGNADGLLGTGFLARGPIILDLKGRQLLLLPPQARQASRSWVPARSKAETISPR</sequence>
<dbReference type="Pfam" id="PF13650">
    <property type="entry name" value="Asp_protease_2"/>
    <property type="match status" value="1"/>
</dbReference>
<proteinExistence type="predicted"/>
<dbReference type="EMBL" id="DOYJ01000202">
    <property type="protein sequence ID" value="HCB75928.1"/>
    <property type="molecule type" value="Genomic_DNA"/>
</dbReference>
<dbReference type="AlphaFoldDB" id="A0A3D0WD36"/>
<name>A0A3D0WD36_9SPHN</name>
<dbReference type="Proteomes" id="UP000262699">
    <property type="component" value="Unassembled WGS sequence"/>
</dbReference>
<reference evidence="3 4" key="1">
    <citation type="journal article" date="2018" name="Nat. Biotechnol.">
        <title>A standardized bacterial taxonomy based on genome phylogeny substantially revises the tree of life.</title>
        <authorList>
            <person name="Parks D.H."/>
            <person name="Chuvochina M."/>
            <person name="Waite D.W."/>
            <person name="Rinke C."/>
            <person name="Skarshewski A."/>
            <person name="Chaumeil P.A."/>
            <person name="Hugenholtz P."/>
        </authorList>
    </citation>
    <scope>NUCLEOTIDE SEQUENCE [LARGE SCALE GENOMIC DNA]</scope>
    <source>
        <strain evidence="3">UBA9015</strain>
    </source>
</reference>
<accession>A0A3D0WD36</accession>
<keyword evidence="1" id="KW-0378">Hydrolase</keyword>
<dbReference type="GO" id="GO:0006508">
    <property type="term" value="P:proteolysis"/>
    <property type="evidence" value="ECO:0007669"/>
    <property type="project" value="InterPro"/>
</dbReference>
<evidence type="ECO:0000313" key="3">
    <source>
        <dbReference type="EMBL" id="HCB75928.1"/>
    </source>
</evidence>
<dbReference type="InterPro" id="IPR001995">
    <property type="entry name" value="Peptidase_A2_cat"/>
</dbReference>
<dbReference type="SUPFAM" id="SSF50630">
    <property type="entry name" value="Acid proteases"/>
    <property type="match status" value="1"/>
</dbReference>
<evidence type="ECO:0000259" key="2">
    <source>
        <dbReference type="PROSITE" id="PS50175"/>
    </source>
</evidence>
<feature type="domain" description="Peptidase A2" evidence="2">
    <location>
        <begin position="43"/>
        <end position="121"/>
    </location>
</feature>
<organism evidence="3 4">
    <name type="scientific">Sphingomonas bacterium</name>
    <dbReference type="NCBI Taxonomy" id="1895847"/>
    <lineage>
        <taxon>Bacteria</taxon>
        <taxon>Pseudomonadati</taxon>
        <taxon>Pseudomonadota</taxon>
        <taxon>Alphaproteobacteria</taxon>
        <taxon>Sphingomonadales</taxon>
        <taxon>Sphingomonadaceae</taxon>
        <taxon>Sphingomonas</taxon>
    </lineage>
</organism>